<keyword evidence="2" id="KW-1003">Cell membrane</keyword>
<feature type="transmembrane region" description="Helical" evidence="7">
    <location>
        <begin position="500"/>
        <end position="521"/>
    </location>
</feature>
<evidence type="ECO:0000256" key="4">
    <source>
        <dbReference type="ARBA" id="ARBA00022989"/>
    </source>
</evidence>
<feature type="transmembrane region" description="Helical" evidence="7">
    <location>
        <begin position="542"/>
        <end position="575"/>
    </location>
</feature>
<evidence type="ECO:0000256" key="5">
    <source>
        <dbReference type="ARBA" id="ARBA00023136"/>
    </source>
</evidence>
<gene>
    <name evidence="9" type="ORF">IAD31_01580</name>
</gene>
<feature type="transmembrane region" description="Helical" evidence="7">
    <location>
        <begin position="607"/>
        <end position="629"/>
    </location>
</feature>
<evidence type="ECO:0000256" key="6">
    <source>
        <dbReference type="ARBA" id="ARBA00038076"/>
    </source>
</evidence>
<evidence type="ECO:0000259" key="8">
    <source>
        <dbReference type="Pfam" id="PF02687"/>
    </source>
</evidence>
<evidence type="ECO:0000313" key="9">
    <source>
        <dbReference type="EMBL" id="HIQ60283.1"/>
    </source>
</evidence>
<dbReference type="InterPro" id="IPR050250">
    <property type="entry name" value="Macrolide_Exporter_MacB"/>
</dbReference>
<evidence type="ECO:0000256" key="7">
    <source>
        <dbReference type="SAM" id="Phobius"/>
    </source>
</evidence>
<evidence type="ECO:0000256" key="1">
    <source>
        <dbReference type="ARBA" id="ARBA00004651"/>
    </source>
</evidence>
<dbReference type="PANTHER" id="PTHR30572">
    <property type="entry name" value="MEMBRANE COMPONENT OF TRANSPORTER-RELATED"/>
    <property type="match status" value="1"/>
</dbReference>
<dbReference type="GO" id="GO:0005886">
    <property type="term" value="C:plasma membrane"/>
    <property type="evidence" value="ECO:0007669"/>
    <property type="project" value="UniProtKB-SubCell"/>
</dbReference>
<sequence length="1056" mass="116765">MVIRNGILSTVRARGRTVLFSLLILLLTLSLSLGMALWSYCAQTLEAMDQAYTSIALVEHMGENYPDPYAADDSARQSLAQLGDYSQVPGVTLWETTDWGVALSEGYQRPDGTIPYENQVVLAVFQITQKYVQESFTIEPEDLPEEYMIREGPTCTVKTKEGMWEDIQYYSLRSSRKEDVRVVASPRLTLIDETRDITLDLSWMEEAGNVFDRGESYGTDPATGESYWVEYFLGYRQAPAGYTGIIGKNLYSYEGKSGVLVEIDPGDSGFVPELGKRYLLHGELYDSGSSSRAIRVTEFYEGCDQSPWMAFDSYDDPVFTDSIFTEYAQKYELGNNYIQVESSDHIAALEPFQQGTLYLTDGRYPEAWESGVCAITQDIAKQLNLKVGDTISLSMMQSTEYDPFALEEIDDARTWTVVGIVNQASGYEGRIWVSRGEDLPQAPLFGYLLGRAVLDNNRAVEAVDQMEAMAPDGVRITLYDQGYAAAAQPLQAMESTAQGVTFASLVGVLAVLCLFAFLFVGRQQQAVDVMVSLGTPKGKIRLWLLSGVTLVAGVAVLVGMAISAASMQLLIALALQGARALYAADRRYSNGALGATKEVELPQQVPLWPALVAGVVVFVAALILCVAFVGQAQRKNTLRQGKTWVRVPRSGTSVAGKGAVRFAWLSARRGGWRSVVVPVVALVLSGFLGFLMVTAQGWESQRRSLYDNTTITGQFTSANGRQYTDLHLSDPFQISESGMVSDIQVYRSYHYWLSKDMPQFADNVYGQDRRAGWIEKQEDMVFLNGFAVAPDFIYSEKSPEITWLEGWDEGFLTEPSNYTNGMEGITPCVASTRWMKEKGVELGDLISVYTELAGDIPVCIVGSFTPWGAADNLYAPLSCLQTDIVDYLGCRFTLKSAYDLDDFRDYLAQEEYSVPGDLNGNRIVVMLNDYAFTQTVEALGRYITLSQILFPVLFLLMGVMGFVVSWLMVNGRRMEFAIMRGLGASQKRMFGSFFLEQMGLCLIGCILSGVVLTLWSGQPLVWLASIGFAIFYLAGCALAVRTVGKTKIFALLTHAD</sequence>
<comment type="subcellular location">
    <subcellularLocation>
        <location evidence="1">Cell membrane</location>
        <topology evidence="1">Multi-pass membrane protein</topology>
    </subcellularLocation>
</comment>
<accession>A0A9D0YT54</accession>
<comment type="caution">
    <text evidence="9">The sequence shown here is derived from an EMBL/GenBank/DDBJ whole genome shotgun (WGS) entry which is preliminary data.</text>
</comment>
<dbReference type="EMBL" id="DVFO01000013">
    <property type="protein sequence ID" value="HIQ60283.1"/>
    <property type="molecule type" value="Genomic_DNA"/>
</dbReference>
<proteinExistence type="inferred from homology"/>
<feature type="transmembrane region" description="Helical" evidence="7">
    <location>
        <begin position="990"/>
        <end position="1015"/>
    </location>
</feature>
<organism evidence="9 10">
    <name type="scientific">Candidatus Enterenecus faecium</name>
    <dbReference type="NCBI Taxonomy" id="2840780"/>
    <lineage>
        <taxon>Bacteria</taxon>
        <taxon>Bacillati</taxon>
        <taxon>Bacillota</taxon>
        <taxon>Clostridia</taxon>
        <taxon>Eubacteriales</taxon>
        <taxon>Candidatus Enterenecus</taxon>
    </lineage>
</organism>
<reference evidence="9" key="2">
    <citation type="journal article" date="2021" name="PeerJ">
        <title>Extensive microbial diversity within the chicken gut microbiome revealed by metagenomics and culture.</title>
        <authorList>
            <person name="Gilroy R."/>
            <person name="Ravi A."/>
            <person name="Getino M."/>
            <person name="Pursley I."/>
            <person name="Horton D.L."/>
            <person name="Alikhan N.F."/>
            <person name="Baker D."/>
            <person name="Gharbi K."/>
            <person name="Hall N."/>
            <person name="Watson M."/>
            <person name="Adriaenssens E.M."/>
            <person name="Foster-Nyarko E."/>
            <person name="Jarju S."/>
            <person name="Secka A."/>
            <person name="Antonio M."/>
            <person name="Oren A."/>
            <person name="Chaudhuri R.R."/>
            <person name="La Ragione R."/>
            <person name="Hildebrand F."/>
            <person name="Pallen M.J."/>
        </authorList>
    </citation>
    <scope>NUCLEOTIDE SEQUENCE</scope>
    <source>
        <strain evidence="9">ChiGjej2B2-12916</strain>
    </source>
</reference>
<feature type="domain" description="ABC3 transporter permease C-terminal" evidence="8">
    <location>
        <begin position="952"/>
        <end position="1018"/>
    </location>
</feature>
<feature type="transmembrane region" description="Helical" evidence="7">
    <location>
        <begin position="948"/>
        <end position="969"/>
    </location>
</feature>
<dbReference type="InterPro" id="IPR003838">
    <property type="entry name" value="ABC3_permease_C"/>
</dbReference>
<keyword evidence="4 7" id="KW-1133">Transmembrane helix</keyword>
<keyword evidence="3 7" id="KW-0812">Transmembrane</keyword>
<keyword evidence="5 7" id="KW-0472">Membrane</keyword>
<dbReference type="AlphaFoldDB" id="A0A9D0YT54"/>
<evidence type="ECO:0000256" key="3">
    <source>
        <dbReference type="ARBA" id="ARBA00022692"/>
    </source>
</evidence>
<dbReference type="Proteomes" id="UP000886879">
    <property type="component" value="Unassembled WGS sequence"/>
</dbReference>
<evidence type="ECO:0000256" key="2">
    <source>
        <dbReference type="ARBA" id="ARBA00022475"/>
    </source>
</evidence>
<dbReference type="GO" id="GO:0022857">
    <property type="term" value="F:transmembrane transporter activity"/>
    <property type="evidence" value="ECO:0007669"/>
    <property type="project" value="TreeGrafter"/>
</dbReference>
<feature type="transmembrane region" description="Helical" evidence="7">
    <location>
        <begin position="675"/>
        <end position="698"/>
    </location>
</feature>
<reference evidence="9" key="1">
    <citation type="submission" date="2020-10" db="EMBL/GenBank/DDBJ databases">
        <authorList>
            <person name="Gilroy R."/>
        </authorList>
    </citation>
    <scope>NUCLEOTIDE SEQUENCE</scope>
    <source>
        <strain evidence="9">ChiGjej2B2-12916</strain>
    </source>
</reference>
<comment type="similarity">
    <text evidence="6">Belongs to the ABC-4 integral membrane protein family.</text>
</comment>
<feature type="transmembrane region" description="Helical" evidence="7">
    <location>
        <begin position="1021"/>
        <end position="1040"/>
    </location>
</feature>
<dbReference type="Pfam" id="PF02687">
    <property type="entry name" value="FtsX"/>
    <property type="match status" value="1"/>
</dbReference>
<evidence type="ECO:0000313" key="10">
    <source>
        <dbReference type="Proteomes" id="UP000886879"/>
    </source>
</evidence>
<dbReference type="PANTHER" id="PTHR30572:SF4">
    <property type="entry name" value="ABC TRANSPORTER PERMEASE YTRF"/>
    <property type="match status" value="1"/>
</dbReference>
<name>A0A9D0YT54_9FIRM</name>
<protein>
    <recommendedName>
        <fullName evidence="8">ABC3 transporter permease C-terminal domain-containing protein</fullName>
    </recommendedName>
</protein>